<accession>A0A922D0J7</accession>
<comment type="similarity">
    <text evidence="2">Belongs to the unc-5 family.</text>
</comment>
<dbReference type="SMART" id="SM00408">
    <property type="entry name" value="IGc2"/>
    <property type="match status" value="1"/>
</dbReference>
<dbReference type="GO" id="GO:0007156">
    <property type="term" value="P:homophilic cell adhesion via plasma membrane adhesion molecules"/>
    <property type="evidence" value="ECO:0007669"/>
    <property type="project" value="TreeGrafter"/>
</dbReference>
<dbReference type="InterPro" id="IPR003598">
    <property type="entry name" value="Ig_sub2"/>
</dbReference>
<dbReference type="GO" id="GO:0030424">
    <property type="term" value="C:axon"/>
    <property type="evidence" value="ECO:0007669"/>
    <property type="project" value="TreeGrafter"/>
</dbReference>
<reference evidence="12" key="1">
    <citation type="journal article" date="2016" name="Insect Biochem. Mol. Biol.">
        <title>Multifaceted biological insights from a draft genome sequence of the tobacco hornworm moth, Manduca sexta.</title>
        <authorList>
            <person name="Kanost M.R."/>
            <person name="Arrese E.L."/>
            <person name="Cao X."/>
            <person name="Chen Y.R."/>
            <person name="Chellapilla S."/>
            <person name="Goldsmith M.R."/>
            <person name="Grosse-Wilde E."/>
            <person name="Heckel D.G."/>
            <person name="Herndon N."/>
            <person name="Jiang H."/>
            <person name="Papanicolaou A."/>
            <person name="Qu J."/>
            <person name="Soulages J.L."/>
            <person name="Vogel H."/>
            <person name="Walters J."/>
            <person name="Waterhouse R.M."/>
            <person name="Ahn S.J."/>
            <person name="Almeida F.C."/>
            <person name="An C."/>
            <person name="Aqrawi P."/>
            <person name="Bretschneider A."/>
            <person name="Bryant W.B."/>
            <person name="Bucks S."/>
            <person name="Chao H."/>
            <person name="Chevignon G."/>
            <person name="Christen J.M."/>
            <person name="Clarke D.F."/>
            <person name="Dittmer N.T."/>
            <person name="Ferguson L.C.F."/>
            <person name="Garavelou S."/>
            <person name="Gordon K.H.J."/>
            <person name="Gunaratna R.T."/>
            <person name="Han Y."/>
            <person name="Hauser F."/>
            <person name="He Y."/>
            <person name="Heidel-Fischer H."/>
            <person name="Hirsh A."/>
            <person name="Hu Y."/>
            <person name="Jiang H."/>
            <person name="Kalra D."/>
            <person name="Klinner C."/>
            <person name="Konig C."/>
            <person name="Kovar C."/>
            <person name="Kroll A.R."/>
            <person name="Kuwar S.S."/>
            <person name="Lee S.L."/>
            <person name="Lehman R."/>
            <person name="Li K."/>
            <person name="Li Z."/>
            <person name="Liang H."/>
            <person name="Lovelace S."/>
            <person name="Lu Z."/>
            <person name="Mansfield J.H."/>
            <person name="McCulloch K.J."/>
            <person name="Mathew T."/>
            <person name="Morton B."/>
            <person name="Muzny D.M."/>
            <person name="Neunemann D."/>
            <person name="Ongeri F."/>
            <person name="Pauchet Y."/>
            <person name="Pu L.L."/>
            <person name="Pyrousis I."/>
            <person name="Rao X.J."/>
            <person name="Redding A."/>
            <person name="Roesel C."/>
            <person name="Sanchez-Gracia A."/>
            <person name="Schaack S."/>
            <person name="Shukla A."/>
            <person name="Tetreau G."/>
            <person name="Wang Y."/>
            <person name="Xiong G.H."/>
            <person name="Traut W."/>
            <person name="Walsh T.K."/>
            <person name="Worley K.C."/>
            <person name="Wu D."/>
            <person name="Wu W."/>
            <person name="Wu Y.Q."/>
            <person name="Zhang X."/>
            <person name="Zou Z."/>
            <person name="Zucker H."/>
            <person name="Briscoe A.D."/>
            <person name="Burmester T."/>
            <person name="Clem R.J."/>
            <person name="Feyereisen R."/>
            <person name="Grimmelikhuijzen C.J.P."/>
            <person name="Hamodrakas S.J."/>
            <person name="Hansson B.S."/>
            <person name="Huguet E."/>
            <person name="Jermiin L.S."/>
            <person name="Lan Q."/>
            <person name="Lehman H.K."/>
            <person name="Lorenzen M."/>
            <person name="Merzendorfer H."/>
            <person name="Michalopoulos I."/>
            <person name="Morton D.B."/>
            <person name="Muthukrishnan S."/>
            <person name="Oakeshott J.G."/>
            <person name="Palmer W."/>
            <person name="Park Y."/>
            <person name="Passarelli A.L."/>
            <person name="Rozas J."/>
            <person name="Schwartz L.M."/>
            <person name="Smith W."/>
            <person name="Southgate A."/>
            <person name="Vilcinskas A."/>
            <person name="Vogt R."/>
            <person name="Wang P."/>
            <person name="Werren J."/>
            <person name="Yu X.Q."/>
            <person name="Zhou J.J."/>
            <person name="Brown S.J."/>
            <person name="Scherer S.E."/>
            <person name="Richards S."/>
            <person name="Blissard G.W."/>
        </authorList>
    </citation>
    <scope>NUCLEOTIDE SEQUENCE</scope>
</reference>
<protein>
    <recommendedName>
        <fullName evidence="11">Ig-like domain-containing protein</fullName>
    </recommendedName>
</protein>
<evidence type="ECO:0000256" key="9">
    <source>
        <dbReference type="SAM" id="MobiDB-lite"/>
    </source>
</evidence>
<keyword evidence="5" id="KW-1015">Disulfide bond</keyword>
<dbReference type="GO" id="GO:0098632">
    <property type="term" value="F:cell-cell adhesion mediator activity"/>
    <property type="evidence" value="ECO:0007669"/>
    <property type="project" value="TreeGrafter"/>
</dbReference>
<keyword evidence="13" id="KW-1185">Reference proteome</keyword>
<feature type="region of interest" description="Disordered" evidence="9">
    <location>
        <begin position="21"/>
        <end position="45"/>
    </location>
</feature>
<gene>
    <name evidence="12" type="ORF">O3G_MSEX014666</name>
</gene>
<evidence type="ECO:0000259" key="11">
    <source>
        <dbReference type="PROSITE" id="PS50835"/>
    </source>
</evidence>
<proteinExistence type="inferred from homology"/>
<feature type="compositionally biased region" description="Basic and acidic residues" evidence="9">
    <location>
        <begin position="77"/>
        <end position="88"/>
    </location>
</feature>
<reference evidence="12" key="2">
    <citation type="submission" date="2020-12" db="EMBL/GenBank/DDBJ databases">
        <authorList>
            <person name="Kanost M."/>
        </authorList>
    </citation>
    <scope>NUCLEOTIDE SEQUENCE</scope>
</reference>
<dbReference type="GO" id="GO:0007411">
    <property type="term" value="P:axon guidance"/>
    <property type="evidence" value="ECO:0007669"/>
    <property type="project" value="TreeGrafter"/>
</dbReference>
<dbReference type="PROSITE" id="PS50835">
    <property type="entry name" value="IG_LIKE"/>
    <property type="match status" value="1"/>
</dbReference>
<evidence type="ECO:0000256" key="1">
    <source>
        <dbReference type="ARBA" id="ARBA00004479"/>
    </source>
</evidence>
<dbReference type="Pfam" id="PF25609">
    <property type="entry name" value="Unc5_NetrinR_N"/>
    <property type="match status" value="1"/>
</dbReference>
<dbReference type="Pfam" id="PF13927">
    <property type="entry name" value="Ig_3"/>
    <property type="match status" value="1"/>
</dbReference>
<evidence type="ECO:0000256" key="6">
    <source>
        <dbReference type="ARBA" id="ARBA00023170"/>
    </source>
</evidence>
<evidence type="ECO:0000256" key="10">
    <source>
        <dbReference type="SAM" id="SignalP"/>
    </source>
</evidence>
<feature type="chain" id="PRO_5037157817" description="Ig-like domain-containing protein" evidence="10">
    <location>
        <begin position="17"/>
        <end position="288"/>
    </location>
</feature>
<keyword evidence="10" id="KW-0732">Signal</keyword>
<dbReference type="InterPro" id="IPR007110">
    <property type="entry name" value="Ig-like_dom"/>
</dbReference>
<keyword evidence="8" id="KW-0393">Immunoglobulin domain</keyword>
<keyword evidence="7" id="KW-0325">Glycoprotein</keyword>
<evidence type="ECO:0000256" key="3">
    <source>
        <dbReference type="ARBA" id="ARBA00022473"/>
    </source>
</evidence>
<feature type="compositionally biased region" description="Basic and acidic residues" evidence="9">
    <location>
        <begin position="21"/>
        <end position="30"/>
    </location>
</feature>
<feature type="region of interest" description="Disordered" evidence="9">
    <location>
        <begin position="76"/>
        <end position="101"/>
    </location>
</feature>
<dbReference type="PANTHER" id="PTHR10075">
    <property type="entry name" value="BASIGIN RELATED"/>
    <property type="match status" value="1"/>
</dbReference>
<name>A0A922D0J7_MANSE</name>
<dbReference type="Proteomes" id="UP000791440">
    <property type="component" value="Unassembled WGS sequence"/>
</dbReference>
<dbReference type="EMBL" id="JH669227">
    <property type="protein sequence ID" value="KAG6464676.1"/>
    <property type="molecule type" value="Genomic_DNA"/>
</dbReference>
<evidence type="ECO:0000256" key="5">
    <source>
        <dbReference type="ARBA" id="ARBA00023157"/>
    </source>
</evidence>
<evidence type="ECO:0000256" key="2">
    <source>
        <dbReference type="ARBA" id="ARBA00009844"/>
    </source>
</evidence>
<keyword evidence="6" id="KW-0675">Receptor</keyword>
<dbReference type="PANTHER" id="PTHR10075:SF103">
    <property type="entry name" value="ROUNDABOUT HOMOLOG 4"/>
    <property type="match status" value="1"/>
</dbReference>
<dbReference type="AlphaFoldDB" id="A0A922D0J7"/>
<comment type="caution">
    <text evidence="12">The sequence shown here is derived from an EMBL/GenBank/DDBJ whole genome shotgun (WGS) entry which is preliminary data.</text>
</comment>
<feature type="domain" description="Ig-like" evidence="11">
    <location>
        <begin position="204"/>
        <end position="288"/>
    </location>
</feature>
<keyword evidence="4" id="KW-0472">Membrane</keyword>
<evidence type="ECO:0000313" key="12">
    <source>
        <dbReference type="EMBL" id="KAG6464676.1"/>
    </source>
</evidence>
<dbReference type="GO" id="GO:0005886">
    <property type="term" value="C:plasma membrane"/>
    <property type="evidence" value="ECO:0007669"/>
    <property type="project" value="TreeGrafter"/>
</dbReference>
<evidence type="ECO:0000313" key="13">
    <source>
        <dbReference type="Proteomes" id="UP000791440"/>
    </source>
</evidence>
<evidence type="ECO:0000256" key="8">
    <source>
        <dbReference type="ARBA" id="ARBA00023319"/>
    </source>
</evidence>
<sequence>MASGALLVLWVVAVIADSKHDVSNSTEPEHTTAIPTPPIPLRPEYAHPAGVEALDPYNSEKIHPPAHRDYLEEDYDHESHKEDEHENRDDADELPSLSGDHLLQSSTDDLPIFLLEPQHAFVVRNKPAALRCRAANALQVYFKCNDIRSVASTQFEFVDPQSGVRIVEAECNVTRDQLDEYFGEDRFTCTCYAWSSRGDIRSQPAVVELAYLKKPFAVSPNPTSVEAGSAASLRCTPPAAAPPPRISWLKHGAPLQQDHNVLISAEGNLLISRATLQDMANYSCVAEN</sequence>
<comment type="subcellular location">
    <subcellularLocation>
        <location evidence="1">Membrane</location>
        <topology evidence="1">Single-pass type I membrane protein</topology>
    </subcellularLocation>
</comment>
<dbReference type="GO" id="GO:0070593">
    <property type="term" value="P:dendrite self-avoidance"/>
    <property type="evidence" value="ECO:0007669"/>
    <property type="project" value="TreeGrafter"/>
</dbReference>
<keyword evidence="3" id="KW-0217">Developmental protein</keyword>
<dbReference type="InterPro" id="IPR057755">
    <property type="entry name" value="UNC5A-D-like_N"/>
</dbReference>
<evidence type="ECO:0000256" key="7">
    <source>
        <dbReference type="ARBA" id="ARBA00023180"/>
    </source>
</evidence>
<feature type="signal peptide" evidence="10">
    <location>
        <begin position="1"/>
        <end position="16"/>
    </location>
</feature>
<organism evidence="12 13">
    <name type="scientific">Manduca sexta</name>
    <name type="common">Tobacco hawkmoth</name>
    <name type="synonym">Tobacco hornworm</name>
    <dbReference type="NCBI Taxonomy" id="7130"/>
    <lineage>
        <taxon>Eukaryota</taxon>
        <taxon>Metazoa</taxon>
        <taxon>Ecdysozoa</taxon>
        <taxon>Arthropoda</taxon>
        <taxon>Hexapoda</taxon>
        <taxon>Insecta</taxon>
        <taxon>Pterygota</taxon>
        <taxon>Neoptera</taxon>
        <taxon>Endopterygota</taxon>
        <taxon>Lepidoptera</taxon>
        <taxon>Glossata</taxon>
        <taxon>Ditrysia</taxon>
        <taxon>Bombycoidea</taxon>
        <taxon>Sphingidae</taxon>
        <taxon>Sphinginae</taxon>
        <taxon>Sphingini</taxon>
        <taxon>Manduca</taxon>
    </lineage>
</organism>
<evidence type="ECO:0000256" key="4">
    <source>
        <dbReference type="ARBA" id="ARBA00023136"/>
    </source>
</evidence>
<dbReference type="FunFam" id="2.60.40.10:FF:000037">
    <property type="entry name" value="Unc-5 netrin receptor C"/>
    <property type="match status" value="1"/>
</dbReference>
<feature type="non-terminal residue" evidence="12">
    <location>
        <position position="288"/>
    </location>
</feature>